<name>A0A0N4ZGX7_PARTI</name>
<dbReference type="WBParaSite" id="PTRK_0000712500.1">
    <property type="protein sequence ID" value="PTRK_0000712500.1"/>
    <property type="gene ID" value="PTRK_0000712500"/>
</dbReference>
<keyword evidence="2" id="KW-1003">Cell membrane</keyword>
<dbReference type="GO" id="GO:0016755">
    <property type="term" value="F:aminoacyltransferase activity"/>
    <property type="evidence" value="ECO:0007669"/>
    <property type="project" value="TreeGrafter"/>
</dbReference>
<accession>A0A0N4ZGX7</accession>
<reference evidence="9" key="1">
    <citation type="submission" date="2017-02" db="UniProtKB">
        <authorList>
            <consortium name="WormBaseParasite"/>
        </authorList>
    </citation>
    <scope>IDENTIFICATION</scope>
</reference>
<feature type="region of interest" description="Disordered" evidence="6">
    <location>
        <begin position="73"/>
        <end position="122"/>
    </location>
</feature>
<evidence type="ECO:0000256" key="6">
    <source>
        <dbReference type="SAM" id="MobiDB-lite"/>
    </source>
</evidence>
<evidence type="ECO:0000313" key="8">
    <source>
        <dbReference type="Proteomes" id="UP000038045"/>
    </source>
</evidence>
<organism evidence="8 9">
    <name type="scientific">Parastrongyloides trichosuri</name>
    <name type="common">Possum-specific nematode worm</name>
    <dbReference type="NCBI Taxonomy" id="131310"/>
    <lineage>
        <taxon>Eukaryota</taxon>
        <taxon>Metazoa</taxon>
        <taxon>Ecdysozoa</taxon>
        <taxon>Nematoda</taxon>
        <taxon>Chromadorea</taxon>
        <taxon>Rhabditida</taxon>
        <taxon>Tylenchina</taxon>
        <taxon>Panagrolaimomorpha</taxon>
        <taxon>Strongyloidoidea</taxon>
        <taxon>Strongyloididae</taxon>
        <taxon>Parastrongyloides</taxon>
    </lineage>
</organism>
<protein>
    <submittedName>
        <fullName evidence="9">DUF2156 domain-containing protein</fullName>
    </submittedName>
</protein>
<keyword evidence="8" id="KW-1185">Reference proteome</keyword>
<evidence type="ECO:0000313" key="9">
    <source>
        <dbReference type="WBParaSite" id="PTRK_0000712500.1"/>
    </source>
</evidence>
<dbReference type="PANTHER" id="PTHR34697">
    <property type="entry name" value="PHOSPHATIDYLGLYCEROL LYSYLTRANSFERASE"/>
    <property type="match status" value="1"/>
</dbReference>
<comment type="subcellular location">
    <subcellularLocation>
        <location evidence="1">Cell membrane</location>
        <topology evidence="1">Multi-pass membrane protein</topology>
    </subcellularLocation>
</comment>
<evidence type="ECO:0000256" key="2">
    <source>
        <dbReference type="ARBA" id="ARBA00022475"/>
    </source>
</evidence>
<dbReference type="Proteomes" id="UP000038045">
    <property type="component" value="Unplaced"/>
</dbReference>
<keyword evidence="4" id="KW-1133">Transmembrane helix</keyword>
<keyword evidence="5" id="KW-0472">Membrane</keyword>
<dbReference type="PANTHER" id="PTHR34697:SF2">
    <property type="entry name" value="PHOSPHATIDYLGLYCEROL LYSYLTRANSFERASE"/>
    <property type="match status" value="1"/>
</dbReference>
<proteinExistence type="predicted"/>
<dbReference type="GO" id="GO:0005886">
    <property type="term" value="C:plasma membrane"/>
    <property type="evidence" value="ECO:0007669"/>
    <property type="project" value="UniProtKB-SubCell"/>
</dbReference>
<feature type="domain" description="Phosphatidylglycerol lysyltransferase C-terminal" evidence="7">
    <location>
        <begin position="1"/>
        <end position="53"/>
    </location>
</feature>
<evidence type="ECO:0000256" key="1">
    <source>
        <dbReference type="ARBA" id="ARBA00004651"/>
    </source>
</evidence>
<evidence type="ECO:0000259" key="7">
    <source>
        <dbReference type="Pfam" id="PF09924"/>
    </source>
</evidence>
<feature type="compositionally biased region" description="Low complexity" evidence="6">
    <location>
        <begin position="77"/>
        <end position="87"/>
    </location>
</feature>
<sequence length="362" mass="37613">MAPLSGLEDRRTAPVFARVGALVFEEGGAVYGFQGLRAYKAKFGPAWRSKFIAAPPSTPLPLALLAAGVHRRPAQHAAASGPAGRGPADQRRLAGAGGVEAIAPPSSRTPRRGGPQGDRPKLKKAALASRLSHFDNVDADQLARGADVGQLLALHRVDVQVVGAAVLADDHALVGLLAGADEHGAALFQVPQRIGRGFPVGVGDQHALTAGVDGAFVGLVVAEHAVQHARAAGVGQELALIADQRARGRHQADAGLARARRTHVLQLGLTGRQLFDDDAGELVVDVDHDVFDRLHALAGLVGLEHHARTADRDFEAFAAHAFDQNAQLQFAAAGDLEGVLLGSFGDADGDVGLGFLQQARSD</sequence>
<evidence type="ECO:0000256" key="4">
    <source>
        <dbReference type="ARBA" id="ARBA00022989"/>
    </source>
</evidence>
<dbReference type="Pfam" id="PF09924">
    <property type="entry name" value="LPG_synthase_C"/>
    <property type="match status" value="1"/>
</dbReference>
<dbReference type="InterPro" id="IPR024320">
    <property type="entry name" value="LPG_synthase_C"/>
</dbReference>
<dbReference type="GO" id="GO:0055091">
    <property type="term" value="P:phospholipid homeostasis"/>
    <property type="evidence" value="ECO:0007669"/>
    <property type="project" value="TreeGrafter"/>
</dbReference>
<keyword evidence="3" id="KW-0812">Transmembrane</keyword>
<dbReference type="AlphaFoldDB" id="A0A0N4ZGX7"/>
<evidence type="ECO:0000256" key="5">
    <source>
        <dbReference type="ARBA" id="ARBA00023136"/>
    </source>
</evidence>
<dbReference type="InterPro" id="IPR051211">
    <property type="entry name" value="PG_lysyltransferase"/>
</dbReference>
<evidence type="ECO:0000256" key="3">
    <source>
        <dbReference type="ARBA" id="ARBA00022692"/>
    </source>
</evidence>